<dbReference type="Proteomes" id="UP000236546">
    <property type="component" value="Unassembled WGS sequence"/>
</dbReference>
<proteinExistence type="inferred from homology"/>
<dbReference type="InterPro" id="IPR010987">
    <property type="entry name" value="Glutathione-S-Trfase_C-like"/>
</dbReference>
<feature type="domain" description="GST C-terminal" evidence="2">
    <location>
        <begin position="81"/>
        <end position="213"/>
    </location>
</feature>
<comment type="caution">
    <text evidence="3">The sequence shown here is derived from an EMBL/GenBank/DDBJ whole genome shotgun (WGS) entry which is preliminary data.</text>
</comment>
<dbReference type="SFLD" id="SFLDS00019">
    <property type="entry name" value="Glutathione_Transferase_(cytos"/>
    <property type="match status" value="1"/>
</dbReference>
<comment type="similarity">
    <text evidence="1">Belongs to the GST superfamily.</text>
</comment>
<evidence type="ECO:0000313" key="3">
    <source>
        <dbReference type="EMBL" id="PNP43499.1"/>
    </source>
</evidence>
<evidence type="ECO:0000259" key="2">
    <source>
        <dbReference type="PROSITE" id="PS50405"/>
    </source>
</evidence>
<dbReference type="InterPro" id="IPR036249">
    <property type="entry name" value="Thioredoxin-like_sf"/>
</dbReference>
<dbReference type="PANTHER" id="PTHR44051">
    <property type="entry name" value="GLUTATHIONE S-TRANSFERASE-RELATED"/>
    <property type="match status" value="1"/>
</dbReference>
<dbReference type="InterPro" id="IPR036282">
    <property type="entry name" value="Glutathione-S-Trfase_C_sf"/>
</dbReference>
<dbReference type="Pfam" id="PF14497">
    <property type="entry name" value="GST_C_3"/>
    <property type="match status" value="1"/>
</dbReference>
<dbReference type="PANTHER" id="PTHR44051:SF3">
    <property type="entry name" value="TRANSCRIPTIONAL REGULATOR URE2"/>
    <property type="match status" value="1"/>
</dbReference>
<dbReference type="SUPFAM" id="SSF47616">
    <property type="entry name" value="GST C-terminal domain-like"/>
    <property type="match status" value="1"/>
</dbReference>
<dbReference type="InterPro" id="IPR004046">
    <property type="entry name" value="GST_C"/>
</dbReference>
<dbReference type="SFLD" id="SFLDG00358">
    <property type="entry name" value="Main_(cytGST)"/>
    <property type="match status" value="1"/>
</dbReference>
<dbReference type="PROSITE" id="PS50405">
    <property type="entry name" value="GST_CTER"/>
    <property type="match status" value="1"/>
</dbReference>
<name>A0A2K0TD96_9HYPO</name>
<evidence type="ECO:0000313" key="4">
    <source>
        <dbReference type="Proteomes" id="UP000236546"/>
    </source>
</evidence>
<evidence type="ECO:0000256" key="1">
    <source>
        <dbReference type="ARBA" id="ARBA00007409"/>
    </source>
</evidence>
<organism evidence="3 4">
    <name type="scientific">Trichoderma gamsii</name>
    <dbReference type="NCBI Taxonomy" id="398673"/>
    <lineage>
        <taxon>Eukaryota</taxon>
        <taxon>Fungi</taxon>
        <taxon>Dikarya</taxon>
        <taxon>Ascomycota</taxon>
        <taxon>Pezizomycotina</taxon>
        <taxon>Sordariomycetes</taxon>
        <taxon>Hypocreomycetidae</taxon>
        <taxon>Hypocreales</taxon>
        <taxon>Hypocreaceae</taxon>
        <taxon>Trichoderma</taxon>
    </lineage>
</organism>
<dbReference type="SUPFAM" id="SSF52833">
    <property type="entry name" value="Thioredoxin-like"/>
    <property type="match status" value="1"/>
</dbReference>
<dbReference type="OrthoDB" id="422574at2759"/>
<gene>
    <name evidence="3" type="ORF">TGAMA5MH_04471</name>
</gene>
<dbReference type="Gene3D" id="1.20.1050.10">
    <property type="match status" value="1"/>
</dbReference>
<protein>
    <recommendedName>
        <fullName evidence="2">GST C-terminal domain-containing protein</fullName>
    </recommendedName>
</protein>
<dbReference type="InterPro" id="IPR040079">
    <property type="entry name" value="Glutathione_S-Trfase"/>
</dbReference>
<dbReference type="AlphaFoldDB" id="A0A2K0TD96"/>
<dbReference type="Gene3D" id="3.40.30.10">
    <property type="entry name" value="Glutaredoxin"/>
    <property type="match status" value="1"/>
</dbReference>
<accession>A0A2K0TD96</accession>
<dbReference type="EMBL" id="MTYH01000037">
    <property type="protein sequence ID" value="PNP43499.1"/>
    <property type="molecule type" value="Genomic_DNA"/>
</dbReference>
<reference evidence="3 4" key="1">
    <citation type="submission" date="2017-02" db="EMBL/GenBank/DDBJ databases">
        <title>Genomes of Trichoderma spp. with biocontrol activity.</title>
        <authorList>
            <person name="Gardiner D."/>
            <person name="Kazan K."/>
            <person name="Vos C."/>
            <person name="Harvey P."/>
        </authorList>
    </citation>
    <scope>NUCLEOTIDE SEQUENCE [LARGE SCALE GENOMIC DNA]</scope>
    <source>
        <strain evidence="3 4">A5MH</strain>
    </source>
</reference>
<sequence length="220" mass="25433">MMSDLQPLVLYAFAPFAASANPWKVAFILEELDLPYRFEKIQAADTKQQPFLAMNPNGKSGAIIDYLVDIYDNHQKLHYASGPEKHLTRCWEHFQMSGQGPYFGQMVWYTTFHHETLPSVIERYSDEIKRFLGIIDAHLCRQGTDYLVGDRVTYADIMFLPYCRGLATVIYPELDTSQWKNYSAWISRIAERPAIARALKIMDEAVLQHKEYLTSVAKQK</sequence>